<evidence type="ECO:0000313" key="18">
    <source>
        <dbReference type="Proteomes" id="UP001151760"/>
    </source>
</evidence>
<comment type="caution">
    <text evidence="17">The sequence shown here is derived from an EMBL/GenBank/DDBJ whole genome shotgun (WGS) entry which is preliminary data.</text>
</comment>
<feature type="domain" description="Integrase catalytic" evidence="16">
    <location>
        <begin position="738"/>
        <end position="901"/>
    </location>
</feature>
<evidence type="ECO:0000256" key="12">
    <source>
        <dbReference type="ARBA" id="ARBA00022932"/>
    </source>
</evidence>
<keyword evidence="10" id="KW-0229">DNA integration</keyword>
<evidence type="ECO:0000256" key="4">
    <source>
        <dbReference type="ARBA" id="ARBA00022722"/>
    </source>
</evidence>
<keyword evidence="6" id="KW-0064">Aspartyl protease</keyword>
<dbReference type="InterPro" id="IPR012337">
    <property type="entry name" value="RNaseH-like_sf"/>
</dbReference>
<dbReference type="PROSITE" id="PS50994">
    <property type="entry name" value="INTEGRASE"/>
    <property type="match status" value="1"/>
</dbReference>
<dbReference type="InterPro" id="IPR056924">
    <property type="entry name" value="SH3_Tf2-1"/>
</dbReference>
<dbReference type="CDD" id="cd01647">
    <property type="entry name" value="RT_LTR"/>
    <property type="match status" value="1"/>
</dbReference>
<dbReference type="GO" id="GO:0003964">
    <property type="term" value="F:RNA-directed DNA polymerase activity"/>
    <property type="evidence" value="ECO:0007669"/>
    <property type="project" value="UniProtKB-KW"/>
</dbReference>
<evidence type="ECO:0000256" key="14">
    <source>
        <dbReference type="ARBA" id="ARBA00023172"/>
    </source>
</evidence>
<evidence type="ECO:0000256" key="2">
    <source>
        <dbReference type="ARBA" id="ARBA00022679"/>
    </source>
</evidence>
<evidence type="ECO:0000256" key="3">
    <source>
        <dbReference type="ARBA" id="ARBA00022695"/>
    </source>
</evidence>
<evidence type="ECO:0000256" key="13">
    <source>
        <dbReference type="ARBA" id="ARBA00023125"/>
    </source>
</evidence>
<keyword evidence="13" id="KW-0238">DNA-binding</keyword>
<proteinExistence type="predicted"/>
<evidence type="ECO:0000259" key="15">
    <source>
        <dbReference type="PROSITE" id="PS50878"/>
    </source>
</evidence>
<keyword evidence="3" id="KW-0548">Nucleotidyltransferase</keyword>
<evidence type="ECO:0000256" key="11">
    <source>
        <dbReference type="ARBA" id="ARBA00022918"/>
    </source>
</evidence>
<keyword evidence="14" id="KW-0233">DNA recombination</keyword>
<dbReference type="CDD" id="cd09274">
    <property type="entry name" value="RNase_HI_RT_Ty3"/>
    <property type="match status" value="1"/>
</dbReference>
<reference evidence="17" key="2">
    <citation type="submission" date="2022-01" db="EMBL/GenBank/DDBJ databases">
        <authorList>
            <person name="Yamashiro T."/>
            <person name="Shiraishi A."/>
            <person name="Satake H."/>
            <person name="Nakayama K."/>
        </authorList>
    </citation>
    <scope>NUCLEOTIDE SEQUENCE</scope>
</reference>
<evidence type="ECO:0000256" key="5">
    <source>
        <dbReference type="ARBA" id="ARBA00022723"/>
    </source>
</evidence>
<sequence length="1255" mass="144939">MHAIETIMNGKTTHPFNNTEGCVGLSRWMEKMVSKFLGLASVLNRIKCGVIAASTFEFVPSLGGMGTSKLWVSRIANKIPWTELKEMMTNRFNMARDMVEQSVAGLTNMPTIIVDERKSCVSPLPDGHVLDIYGERPDVYPKSLLCIKAGEKRLDDIHVVREFPEVFPDDLSGLPPIREVEFHIDLIPGALPVAKAPYRLAPSEMNELSNQLEELQEKGFIRPSSSPWGAPVLFVKKKDGAMRMCIDYRELNKLTIKNRYPLPRIDDLFDQLQGACCFSKIDLRSGYHQLRVHENDIPKTAFRTRYGHFEFTVMPFGLTNAPAIFMDLMNRVCKPYLDKFVIVFIDDILIYSKSEKDHEHHLRTILDLLKKEKLFAKFSKCEFWLKEVQFLGHVVNQEGIHVDPSKIEAVKNWKAPESPTEIRSFLGLAGYYRRFIENFSKIAKPLTLLTQKNKDYVWGEDQEKAFQILKEKLCNAPVLTLPDGPNDFVVYCDASHQGFGCVLMQRGKVIAYASRQLKVHEKNYTTHDLELGAVVFALKIWRHYLYGTKSVIYTDHQSLQYIFDQKDLNMRQRRWLELLSDYECEIKYHPGKANVVADALSRKERLKPRRVRAMSITIQSNLRTRILEAQREAAKDLKSPTERLRGLDAQFESKENGAIHFVGRIWVPSTGGMRKVIMDEAHASRYSVHPGADKMYYDLRDVYWWPGMRRDIAEYVNRCLTCLKVKAEHQKPSGLLQQPEIPEWKWEKITMDLVVKLPRSSSGYDAIWVIVDRLTKSAHFLPIREDYKTEKLARIYINEIVTKHGVPVSIISDRDGRFASHFWQVLQKALGTQVFMSTAYHPETDGQSERTIQTLEDMLRACVMDFGGSWDTHLPLVEFSYNNSYHKSIKCSPFEALYGRKCRSPVIWNEVGESQLIGPELVQETTEKIVQIRERLKTARSRQKCYADRRRKPLEFQVGDRVLLRVSPWKGVVRFGKRGKLAPRFVGPFEIVERIGPVAYRLRLPQELSCIHDVFHVSNLKKCLAESDIQIPLEEIRVNDKVYFIEEPVEIVDRQIKKLKRSWIPIVKVRWDSRRGAEFTWEREDQFKAKAVLRTCRASCGGIGCSPSPPDEGSYDYFSVRRSKLEAVVGKCVLLQIECDASLSKWKNETLSIGGRSYVQWVWWFFTQNNPFWSWVIQGDPWRRLGCGEASGSLLYRRMDWTYFLEDHLDWYNVLKDLSFCIYALVTCTVVNLVMCRSLERVLGVLCVIFSVASA</sequence>
<dbReference type="InterPro" id="IPR050951">
    <property type="entry name" value="Retrovirus_Pol_polyprotein"/>
</dbReference>
<dbReference type="InterPro" id="IPR036397">
    <property type="entry name" value="RNaseH_sf"/>
</dbReference>
<dbReference type="Proteomes" id="UP001151760">
    <property type="component" value="Unassembled WGS sequence"/>
</dbReference>
<dbReference type="InterPro" id="IPR041373">
    <property type="entry name" value="RT_RNaseH"/>
</dbReference>
<dbReference type="Pfam" id="PF17921">
    <property type="entry name" value="Integrase_H2C2"/>
    <property type="match status" value="1"/>
</dbReference>
<gene>
    <name evidence="17" type="ORF">Tco_0939130</name>
</gene>
<keyword evidence="7" id="KW-0255">Endonuclease</keyword>
<feature type="domain" description="Reverse transcriptase" evidence="15">
    <location>
        <begin position="216"/>
        <end position="395"/>
    </location>
</feature>
<evidence type="ECO:0000256" key="10">
    <source>
        <dbReference type="ARBA" id="ARBA00022908"/>
    </source>
</evidence>
<keyword evidence="5" id="KW-0479">Metal-binding</keyword>
<dbReference type="Gene3D" id="3.30.70.270">
    <property type="match status" value="2"/>
</dbReference>
<evidence type="ECO:0000256" key="9">
    <source>
        <dbReference type="ARBA" id="ARBA00022842"/>
    </source>
</evidence>
<keyword evidence="12" id="KW-0239">DNA-directed DNA polymerase</keyword>
<keyword evidence="18" id="KW-1185">Reference proteome</keyword>
<dbReference type="Pfam" id="PF24626">
    <property type="entry name" value="SH3_Tf2-1"/>
    <property type="match status" value="1"/>
</dbReference>
<dbReference type="Pfam" id="PF17917">
    <property type="entry name" value="RT_RNaseH"/>
    <property type="match status" value="1"/>
</dbReference>
<dbReference type="PROSITE" id="PS50878">
    <property type="entry name" value="RT_POL"/>
    <property type="match status" value="1"/>
</dbReference>
<dbReference type="InterPro" id="IPR041588">
    <property type="entry name" value="Integrase_H2C2"/>
</dbReference>
<evidence type="ECO:0000256" key="8">
    <source>
        <dbReference type="ARBA" id="ARBA00022801"/>
    </source>
</evidence>
<evidence type="ECO:0000256" key="6">
    <source>
        <dbReference type="ARBA" id="ARBA00022750"/>
    </source>
</evidence>
<dbReference type="InterPro" id="IPR000477">
    <property type="entry name" value="RT_dom"/>
</dbReference>
<evidence type="ECO:0000256" key="7">
    <source>
        <dbReference type="ARBA" id="ARBA00022759"/>
    </source>
</evidence>
<dbReference type="InterPro" id="IPR043128">
    <property type="entry name" value="Rev_trsase/Diguanyl_cyclase"/>
</dbReference>
<dbReference type="Gene3D" id="1.10.340.70">
    <property type="match status" value="1"/>
</dbReference>
<keyword evidence="8" id="KW-0378">Hydrolase</keyword>
<dbReference type="Gene3D" id="3.30.420.10">
    <property type="entry name" value="Ribonuclease H-like superfamily/Ribonuclease H"/>
    <property type="match status" value="2"/>
</dbReference>
<dbReference type="SUPFAM" id="SSF53098">
    <property type="entry name" value="Ribonuclease H-like"/>
    <property type="match status" value="1"/>
</dbReference>
<evidence type="ECO:0000256" key="1">
    <source>
        <dbReference type="ARBA" id="ARBA00022670"/>
    </source>
</evidence>
<dbReference type="InterPro" id="IPR043502">
    <property type="entry name" value="DNA/RNA_pol_sf"/>
</dbReference>
<reference evidence="17" key="1">
    <citation type="journal article" date="2022" name="Int. J. Mol. Sci.">
        <title>Draft Genome of Tanacetum Coccineum: Genomic Comparison of Closely Related Tanacetum-Family Plants.</title>
        <authorList>
            <person name="Yamashiro T."/>
            <person name="Shiraishi A."/>
            <person name="Nakayama K."/>
            <person name="Satake H."/>
        </authorList>
    </citation>
    <scope>NUCLEOTIDE SEQUENCE</scope>
</reference>
<keyword evidence="4" id="KW-0540">Nuclease</keyword>
<evidence type="ECO:0000259" key="16">
    <source>
        <dbReference type="PROSITE" id="PS50994"/>
    </source>
</evidence>
<dbReference type="InterPro" id="IPR001584">
    <property type="entry name" value="Integrase_cat-core"/>
</dbReference>
<dbReference type="Pfam" id="PF00078">
    <property type="entry name" value="RVT_1"/>
    <property type="match status" value="1"/>
</dbReference>
<organism evidence="17 18">
    <name type="scientific">Tanacetum coccineum</name>
    <dbReference type="NCBI Taxonomy" id="301880"/>
    <lineage>
        <taxon>Eukaryota</taxon>
        <taxon>Viridiplantae</taxon>
        <taxon>Streptophyta</taxon>
        <taxon>Embryophyta</taxon>
        <taxon>Tracheophyta</taxon>
        <taxon>Spermatophyta</taxon>
        <taxon>Magnoliopsida</taxon>
        <taxon>eudicotyledons</taxon>
        <taxon>Gunneridae</taxon>
        <taxon>Pentapetalae</taxon>
        <taxon>asterids</taxon>
        <taxon>campanulids</taxon>
        <taxon>Asterales</taxon>
        <taxon>Asteraceae</taxon>
        <taxon>Asteroideae</taxon>
        <taxon>Anthemideae</taxon>
        <taxon>Anthemidinae</taxon>
        <taxon>Tanacetum</taxon>
    </lineage>
</organism>
<protein>
    <submittedName>
        <fullName evidence="17">Reverse transcriptase domain-containing protein</fullName>
    </submittedName>
</protein>
<name>A0ABQ5DJS5_9ASTR</name>
<keyword evidence="2" id="KW-0808">Transferase</keyword>
<keyword evidence="1" id="KW-0645">Protease</keyword>
<dbReference type="PANTHER" id="PTHR37984:SF5">
    <property type="entry name" value="PROTEIN NYNRIN-LIKE"/>
    <property type="match status" value="1"/>
</dbReference>
<dbReference type="EMBL" id="BQNB010015372">
    <property type="protein sequence ID" value="GJT39265.1"/>
    <property type="molecule type" value="Genomic_DNA"/>
</dbReference>
<dbReference type="PANTHER" id="PTHR37984">
    <property type="entry name" value="PROTEIN CBG26694"/>
    <property type="match status" value="1"/>
</dbReference>
<dbReference type="SUPFAM" id="SSF56672">
    <property type="entry name" value="DNA/RNA polymerases"/>
    <property type="match status" value="1"/>
</dbReference>
<keyword evidence="11 17" id="KW-0695">RNA-directed DNA polymerase</keyword>
<evidence type="ECO:0000313" key="17">
    <source>
        <dbReference type="EMBL" id="GJT39265.1"/>
    </source>
</evidence>
<dbReference type="Gene3D" id="3.10.10.10">
    <property type="entry name" value="HIV Type 1 Reverse Transcriptase, subunit A, domain 1"/>
    <property type="match status" value="1"/>
</dbReference>
<accession>A0ABQ5DJS5</accession>
<keyword evidence="9" id="KW-0460">Magnesium</keyword>